<dbReference type="GO" id="GO:0005840">
    <property type="term" value="C:ribosome"/>
    <property type="evidence" value="ECO:0007669"/>
    <property type="project" value="UniProtKB-KW"/>
</dbReference>
<organism evidence="2 3">
    <name type="scientific">Clostridium niameyense</name>
    <dbReference type="NCBI Taxonomy" id="1622073"/>
    <lineage>
        <taxon>Bacteria</taxon>
        <taxon>Bacillati</taxon>
        <taxon>Bacillota</taxon>
        <taxon>Clostridia</taxon>
        <taxon>Eubacteriales</taxon>
        <taxon>Clostridiaceae</taxon>
        <taxon>Clostridium</taxon>
    </lineage>
</organism>
<reference evidence="2 3" key="1">
    <citation type="submission" date="2019-04" db="EMBL/GenBank/DDBJ databases">
        <title>Genome sequencing of Clostridium botulinum Groups I-IV and Clostridium butyricum.</title>
        <authorList>
            <person name="Brunt J."/>
            <person name="Van Vliet A.H.M."/>
            <person name="Stringer S.C."/>
            <person name="Carter A.T."/>
            <person name="Peck M.W."/>
        </authorList>
    </citation>
    <scope>NUCLEOTIDE SEQUENCE [LARGE SCALE GENOMIC DNA]</scope>
    <source>
        <strain evidence="2 3">IFR 18/094</strain>
    </source>
</reference>
<protein>
    <submittedName>
        <fullName evidence="2">50S ribosomal protein L7ae-like protein</fullName>
    </submittedName>
</protein>
<dbReference type="InterPro" id="IPR029064">
    <property type="entry name" value="Ribosomal_eL30-like_sf"/>
</dbReference>
<sequence>MIDRLKGNKVVGIKQTIKAIKNGTAKVVYIANDASYDLMAPLRKLADENSLEVIEIDSMKELGKMCSIDVGAAIAALLKD</sequence>
<dbReference type="SUPFAM" id="SSF55315">
    <property type="entry name" value="L30e-like"/>
    <property type="match status" value="1"/>
</dbReference>
<dbReference type="AlphaFoldDB" id="A0A6M0RAB5"/>
<dbReference type="EMBL" id="SXDP01000003">
    <property type="protein sequence ID" value="NEZ46610.1"/>
    <property type="molecule type" value="Genomic_DNA"/>
</dbReference>
<keyword evidence="2" id="KW-0687">Ribonucleoprotein</keyword>
<dbReference type="PRINTS" id="PR00884">
    <property type="entry name" value="RIBOSOMALHS6"/>
</dbReference>
<feature type="domain" description="Ribosomal protein eL8/eL30/eS12/Gadd45" evidence="1">
    <location>
        <begin position="9"/>
        <end position="76"/>
    </location>
</feature>
<dbReference type="Gene3D" id="3.30.1330.30">
    <property type="match status" value="1"/>
</dbReference>
<dbReference type="InterPro" id="IPR004038">
    <property type="entry name" value="Ribosomal_eL8/eL30/eS12/Gad45"/>
</dbReference>
<evidence type="ECO:0000259" key="1">
    <source>
        <dbReference type="Pfam" id="PF01248"/>
    </source>
</evidence>
<dbReference type="Pfam" id="PF01248">
    <property type="entry name" value="Ribosomal_L7Ae"/>
    <property type="match status" value="1"/>
</dbReference>
<dbReference type="OrthoDB" id="2353623at2"/>
<dbReference type="RefSeq" id="WP_050606373.1">
    <property type="nucleotide sequence ID" value="NZ_CABKUB010000006.1"/>
</dbReference>
<comment type="caution">
    <text evidence="2">The sequence shown here is derived from an EMBL/GenBank/DDBJ whole genome shotgun (WGS) entry which is preliminary data.</text>
</comment>
<keyword evidence="3" id="KW-1185">Reference proteome</keyword>
<evidence type="ECO:0000313" key="3">
    <source>
        <dbReference type="Proteomes" id="UP000473885"/>
    </source>
</evidence>
<evidence type="ECO:0000313" key="2">
    <source>
        <dbReference type="EMBL" id="NEZ46610.1"/>
    </source>
</evidence>
<proteinExistence type="predicted"/>
<name>A0A6M0RAB5_9CLOT</name>
<gene>
    <name evidence="2" type="ORF">FDF74_05205</name>
</gene>
<accession>A0A6M0RAB5</accession>
<keyword evidence="2" id="KW-0689">Ribosomal protein</keyword>
<dbReference type="Proteomes" id="UP000473885">
    <property type="component" value="Unassembled WGS sequence"/>
</dbReference>